<dbReference type="SMART" id="SM00867">
    <property type="entry name" value="YceI"/>
    <property type="match status" value="1"/>
</dbReference>
<evidence type="ECO:0000313" key="4">
    <source>
        <dbReference type="Proteomes" id="UP001361239"/>
    </source>
</evidence>
<organism evidence="3 4">
    <name type="scientific">Novosphingobium anseongense</name>
    <dbReference type="NCBI Taxonomy" id="3133436"/>
    <lineage>
        <taxon>Bacteria</taxon>
        <taxon>Pseudomonadati</taxon>
        <taxon>Pseudomonadota</taxon>
        <taxon>Alphaproteobacteria</taxon>
        <taxon>Sphingomonadales</taxon>
        <taxon>Sphingomonadaceae</taxon>
        <taxon>Novosphingobium</taxon>
    </lineage>
</organism>
<evidence type="ECO:0000313" key="3">
    <source>
        <dbReference type="EMBL" id="MEJ5975758.1"/>
    </source>
</evidence>
<evidence type="ECO:0000256" key="1">
    <source>
        <dbReference type="SAM" id="SignalP"/>
    </source>
</evidence>
<evidence type="ECO:0000259" key="2">
    <source>
        <dbReference type="SMART" id="SM00867"/>
    </source>
</evidence>
<dbReference type="InterPro" id="IPR036761">
    <property type="entry name" value="TTHA0802/YceI-like_sf"/>
</dbReference>
<comment type="caution">
    <text evidence="3">The sequence shown here is derived from an EMBL/GenBank/DDBJ whole genome shotgun (WGS) entry which is preliminary data.</text>
</comment>
<dbReference type="RefSeq" id="WP_339585689.1">
    <property type="nucleotide sequence ID" value="NZ_JBBHJZ010000001.1"/>
</dbReference>
<proteinExistence type="predicted"/>
<keyword evidence="4" id="KW-1185">Reference proteome</keyword>
<dbReference type="PANTHER" id="PTHR34406:SF1">
    <property type="entry name" value="PROTEIN YCEI"/>
    <property type="match status" value="1"/>
</dbReference>
<gene>
    <name evidence="3" type="ORF">WG901_03880</name>
</gene>
<dbReference type="SUPFAM" id="SSF101874">
    <property type="entry name" value="YceI-like"/>
    <property type="match status" value="1"/>
</dbReference>
<accession>A0ABU8RRY4</accession>
<name>A0ABU8RRY4_9SPHN</name>
<sequence>MSLSRKTLGLIGAAAVLALGAPLIAQQAPGKPGARDASRVTGGTYTVDNEHTLVRWKLDHLGITPYFGLFGQITGSLTLDPKNPNAAKVDVTIPVAKVTTTSPGLTGHLLKAPAAAGGKPDFFGPSPADAHFVSTAVVANAAAGTAKITGNLTLNGVTKPVTLDANFYGAGKSPANMGGAENVGFEAKTTIKRSDFGLGLAVPMVSDEVDLEIAAAFKK</sequence>
<dbReference type="InterPro" id="IPR007372">
    <property type="entry name" value="Lipid/polyisoprenoid-bd_YceI"/>
</dbReference>
<dbReference type="PANTHER" id="PTHR34406">
    <property type="entry name" value="PROTEIN YCEI"/>
    <property type="match status" value="1"/>
</dbReference>
<feature type="domain" description="Lipid/polyisoprenoid-binding YceI-like" evidence="2">
    <location>
        <begin position="44"/>
        <end position="218"/>
    </location>
</feature>
<keyword evidence="1" id="KW-0732">Signal</keyword>
<protein>
    <submittedName>
        <fullName evidence="3">YceI family protein</fullName>
    </submittedName>
</protein>
<dbReference type="Gene3D" id="2.40.128.110">
    <property type="entry name" value="Lipid/polyisoprenoid-binding, YceI-like"/>
    <property type="match status" value="1"/>
</dbReference>
<feature type="signal peptide" evidence="1">
    <location>
        <begin position="1"/>
        <end position="27"/>
    </location>
</feature>
<feature type="chain" id="PRO_5045766329" evidence="1">
    <location>
        <begin position="28"/>
        <end position="219"/>
    </location>
</feature>
<dbReference type="EMBL" id="JBBHJZ010000001">
    <property type="protein sequence ID" value="MEJ5975758.1"/>
    <property type="molecule type" value="Genomic_DNA"/>
</dbReference>
<dbReference type="Pfam" id="PF04264">
    <property type="entry name" value="YceI"/>
    <property type="match status" value="1"/>
</dbReference>
<reference evidence="3 4" key="1">
    <citation type="submission" date="2024-03" db="EMBL/GenBank/DDBJ databases">
        <authorList>
            <person name="Jo J.-H."/>
        </authorList>
    </citation>
    <scope>NUCLEOTIDE SEQUENCE [LARGE SCALE GENOMIC DNA]</scope>
    <source>
        <strain evidence="3 4">PS1R-30</strain>
    </source>
</reference>
<dbReference type="Proteomes" id="UP001361239">
    <property type="component" value="Unassembled WGS sequence"/>
</dbReference>